<proteinExistence type="predicted"/>
<evidence type="ECO:0000313" key="1">
    <source>
        <dbReference type="EMBL" id="SIR72582.1"/>
    </source>
</evidence>
<dbReference type="Proteomes" id="UP000186666">
    <property type="component" value="Unassembled WGS sequence"/>
</dbReference>
<keyword evidence="2" id="KW-1185">Reference proteome</keyword>
<accession>A0ABY1KER7</accession>
<gene>
    <name evidence="1" type="ORF">SAMN05421578_1482</name>
</gene>
<name>A0ABY1KER7_9BACL</name>
<protein>
    <submittedName>
        <fullName evidence="1">Uncharacterized protein</fullName>
    </submittedName>
</protein>
<dbReference type="EMBL" id="FTNK01000048">
    <property type="protein sequence ID" value="SIR72582.1"/>
    <property type="molecule type" value="Genomic_DNA"/>
</dbReference>
<reference evidence="1 2" key="1">
    <citation type="submission" date="2017-01" db="EMBL/GenBank/DDBJ databases">
        <authorList>
            <person name="Varghese N."/>
            <person name="Submissions S."/>
        </authorList>
    </citation>
    <scope>NUCLEOTIDE SEQUENCE [LARGE SCALE GENOMIC DNA]</scope>
    <source>
        <strain evidence="1 2">ATCC 23464</strain>
    </source>
</reference>
<sequence>MWITYECENDECRRKFAVEDDLEEPACPEYSGTNCKEMNAQ</sequence>
<dbReference type="RefSeq" id="WP_280175235.1">
    <property type="nucleotide sequence ID" value="NZ_FTNK01000048.1"/>
</dbReference>
<evidence type="ECO:0000313" key="2">
    <source>
        <dbReference type="Proteomes" id="UP000186666"/>
    </source>
</evidence>
<comment type="caution">
    <text evidence="1">The sequence shown here is derived from an EMBL/GenBank/DDBJ whole genome shotgun (WGS) entry which is preliminary data.</text>
</comment>
<organism evidence="1 2">
    <name type="scientific">Paenibacillus macquariensis</name>
    <dbReference type="NCBI Taxonomy" id="948756"/>
    <lineage>
        <taxon>Bacteria</taxon>
        <taxon>Bacillati</taxon>
        <taxon>Bacillota</taxon>
        <taxon>Bacilli</taxon>
        <taxon>Bacillales</taxon>
        <taxon>Paenibacillaceae</taxon>
        <taxon>Paenibacillus</taxon>
    </lineage>
</organism>